<dbReference type="InterPro" id="IPR003609">
    <property type="entry name" value="Pan_app"/>
</dbReference>
<sequence>MFKNIAYLQLLAALFQGIISAFQPITENNHVLVGHVFQQLYSRDWFSCIQACQDEPRCISYNYERSARVNGQCELNDCGVEDLCDRDKSLIYSVGFVFQQIRENKCYKSCKEIQQYVPGAVSGVHKIHPLSNSEPIEVLTLRSDAQQIVNALFKDKTNVLLKLQKKLDRSESYTLIQPHPNFANTDFGVLINSYSGYTTPKNHFMNDYIFLGIIPASAAKHKSTQGFKSNGYMVQFDNCDANPNSLFAFLPTIAIKHP</sequence>
<dbReference type="Pfam" id="PF00024">
    <property type="entry name" value="PAN_1"/>
    <property type="match status" value="1"/>
</dbReference>
<evidence type="ECO:0000313" key="3">
    <source>
        <dbReference type="EMBL" id="KAJ7357592.1"/>
    </source>
</evidence>
<reference evidence="3" key="1">
    <citation type="submission" date="2023-01" db="EMBL/GenBank/DDBJ databases">
        <title>Genome assembly of the deep-sea coral Lophelia pertusa.</title>
        <authorList>
            <person name="Herrera S."/>
            <person name="Cordes E."/>
        </authorList>
    </citation>
    <scope>NUCLEOTIDE SEQUENCE</scope>
    <source>
        <strain evidence="3">USNM1676648</strain>
        <tissue evidence="3">Polyp</tissue>
    </source>
</reference>
<feature type="domain" description="Apple" evidence="2">
    <location>
        <begin position="28"/>
        <end position="77"/>
    </location>
</feature>
<keyword evidence="4" id="KW-1185">Reference proteome</keyword>
<organism evidence="3 4">
    <name type="scientific">Desmophyllum pertusum</name>
    <dbReference type="NCBI Taxonomy" id="174260"/>
    <lineage>
        <taxon>Eukaryota</taxon>
        <taxon>Metazoa</taxon>
        <taxon>Cnidaria</taxon>
        <taxon>Anthozoa</taxon>
        <taxon>Hexacorallia</taxon>
        <taxon>Scleractinia</taxon>
        <taxon>Caryophylliina</taxon>
        <taxon>Caryophylliidae</taxon>
        <taxon>Desmophyllum</taxon>
    </lineage>
</organism>
<accession>A0A9W9YLZ1</accession>
<protein>
    <recommendedName>
        <fullName evidence="2">Apple domain-containing protein</fullName>
    </recommendedName>
</protein>
<dbReference type="EMBL" id="MU827320">
    <property type="protein sequence ID" value="KAJ7357592.1"/>
    <property type="molecule type" value="Genomic_DNA"/>
</dbReference>
<dbReference type="AlphaFoldDB" id="A0A9W9YLZ1"/>
<keyword evidence="1" id="KW-0732">Signal</keyword>
<gene>
    <name evidence="3" type="ORF">OS493_024405</name>
</gene>
<dbReference type="OrthoDB" id="5973321at2759"/>
<feature type="chain" id="PRO_5040976575" description="Apple domain-containing protein" evidence="1">
    <location>
        <begin position="22"/>
        <end position="258"/>
    </location>
</feature>
<evidence type="ECO:0000313" key="4">
    <source>
        <dbReference type="Proteomes" id="UP001163046"/>
    </source>
</evidence>
<dbReference type="Proteomes" id="UP001163046">
    <property type="component" value="Unassembled WGS sequence"/>
</dbReference>
<evidence type="ECO:0000259" key="2">
    <source>
        <dbReference type="Pfam" id="PF00024"/>
    </source>
</evidence>
<feature type="signal peptide" evidence="1">
    <location>
        <begin position="1"/>
        <end position="21"/>
    </location>
</feature>
<proteinExistence type="predicted"/>
<comment type="caution">
    <text evidence="3">The sequence shown here is derived from an EMBL/GenBank/DDBJ whole genome shotgun (WGS) entry which is preliminary data.</text>
</comment>
<name>A0A9W9YLZ1_9CNID</name>
<evidence type="ECO:0000256" key="1">
    <source>
        <dbReference type="SAM" id="SignalP"/>
    </source>
</evidence>